<gene>
    <name evidence="1" type="ORF">ZEAMMB73_Zm00001d005155</name>
</gene>
<reference evidence="1" key="1">
    <citation type="submission" date="2015-12" db="EMBL/GenBank/DDBJ databases">
        <title>Update maize B73 reference genome by single molecule sequencing technologies.</title>
        <authorList>
            <consortium name="Maize Genome Sequencing Project"/>
            <person name="Ware D."/>
        </authorList>
    </citation>
    <scope>NUCLEOTIDE SEQUENCE [LARGE SCALE GENOMIC DNA]</scope>
    <source>
        <tissue evidence="1">Seedling</tissue>
    </source>
</reference>
<sequence>MGTRKGQTIKEEKRNYKSRFWHVNCTLPTLPIHGELFINIPLLQVPLHCLCPRQGLRWICPNHLKRCCISFSSIGATPTLSRMSSFRTRSLLVWPHIQRNIRISAIHSCWTCRLLVGQHSAPYNIAGRIAVL</sequence>
<dbReference type="InParanoid" id="A0A1D6EKM8"/>
<accession>A0A1D6EKM8</accession>
<protein>
    <submittedName>
        <fullName evidence="1">Uncharacterized protein</fullName>
    </submittedName>
</protein>
<dbReference type="EMBL" id="CM007648">
    <property type="protein sequence ID" value="ONM20453.1"/>
    <property type="molecule type" value="Genomic_DNA"/>
</dbReference>
<organism evidence="1">
    <name type="scientific">Zea mays</name>
    <name type="common">Maize</name>
    <dbReference type="NCBI Taxonomy" id="4577"/>
    <lineage>
        <taxon>Eukaryota</taxon>
        <taxon>Viridiplantae</taxon>
        <taxon>Streptophyta</taxon>
        <taxon>Embryophyta</taxon>
        <taxon>Tracheophyta</taxon>
        <taxon>Spermatophyta</taxon>
        <taxon>Magnoliopsida</taxon>
        <taxon>Liliopsida</taxon>
        <taxon>Poales</taxon>
        <taxon>Poaceae</taxon>
        <taxon>PACMAD clade</taxon>
        <taxon>Panicoideae</taxon>
        <taxon>Andropogonodae</taxon>
        <taxon>Andropogoneae</taxon>
        <taxon>Tripsacinae</taxon>
        <taxon>Zea</taxon>
    </lineage>
</organism>
<proteinExistence type="predicted"/>
<evidence type="ECO:0000313" key="1">
    <source>
        <dbReference type="EMBL" id="ONM20453.1"/>
    </source>
</evidence>
<name>A0A1D6EKM8_MAIZE</name>
<dbReference type="AlphaFoldDB" id="A0A1D6EKM8"/>